<dbReference type="EMBL" id="JACBAF010002134">
    <property type="protein sequence ID" value="KAF7166675.1"/>
    <property type="molecule type" value="Genomic_DNA"/>
</dbReference>
<organism evidence="3 4">
    <name type="scientific">Aspergillus hiratsukae</name>
    <dbReference type="NCBI Taxonomy" id="1194566"/>
    <lineage>
        <taxon>Eukaryota</taxon>
        <taxon>Fungi</taxon>
        <taxon>Dikarya</taxon>
        <taxon>Ascomycota</taxon>
        <taxon>Pezizomycotina</taxon>
        <taxon>Eurotiomycetes</taxon>
        <taxon>Eurotiomycetidae</taxon>
        <taxon>Eurotiales</taxon>
        <taxon>Aspergillaceae</taxon>
        <taxon>Aspergillus</taxon>
        <taxon>Aspergillus subgen. Fumigati</taxon>
    </lineage>
</organism>
<dbReference type="AlphaFoldDB" id="A0A8H6UUQ3"/>
<protein>
    <submittedName>
        <fullName evidence="3">Uncharacterized protein</fullName>
    </submittedName>
</protein>
<evidence type="ECO:0000256" key="2">
    <source>
        <dbReference type="SAM" id="MobiDB-lite"/>
    </source>
</evidence>
<feature type="region of interest" description="Disordered" evidence="2">
    <location>
        <begin position="198"/>
        <end position="222"/>
    </location>
</feature>
<feature type="coiled-coil region" evidence="1">
    <location>
        <begin position="51"/>
        <end position="78"/>
    </location>
</feature>
<dbReference type="Proteomes" id="UP000662466">
    <property type="component" value="Unassembled WGS sequence"/>
</dbReference>
<accession>A0A8H6UUQ3</accession>
<gene>
    <name evidence="3" type="ORF">CNMCM6106_002391</name>
</gene>
<reference evidence="3" key="1">
    <citation type="submission" date="2020-06" db="EMBL/GenBank/DDBJ databases">
        <title>Draft genome sequences of strains closely related to Aspergillus parafelis and Aspergillus hiratsukae.</title>
        <authorList>
            <person name="Dos Santos R.A.C."/>
            <person name="Rivero-Menendez O."/>
            <person name="Steenwyk J.L."/>
            <person name="Mead M.E."/>
            <person name="Goldman G.H."/>
            <person name="Alastruey-Izquierdo A."/>
            <person name="Rokas A."/>
        </authorList>
    </citation>
    <scope>NUCLEOTIDE SEQUENCE</scope>
    <source>
        <strain evidence="3">CNM-CM6106</strain>
    </source>
</reference>
<sequence>MLPEYPAQQELWQRNTSTLLKEVLDLRHFQRELETRLREEHAYLLQEQNYSRQLEQKLADSQRACDQVESALRRSTDEAAWLRQQLGGQKRAEDLDSRVEILATLNESLLKTTFGTTAMETTFQNKPIELSQICSDLQRQEELIRSLQLSNRHQEELILSLQTAFDAALLTSPCSSSCDCERATIVGASSRATDGYFPPLPPPSGTEAVSWSQGIGEGRNLE</sequence>
<evidence type="ECO:0000313" key="3">
    <source>
        <dbReference type="EMBL" id="KAF7166675.1"/>
    </source>
</evidence>
<evidence type="ECO:0000313" key="4">
    <source>
        <dbReference type="Proteomes" id="UP000662466"/>
    </source>
</evidence>
<keyword evidence="1" id="KW-0175">Coiled coil</keyword>
<comment type="caution">
    <text evidence="3">The sequence shown here is derived from an EMBL/GenBank/DDBJ whole genome shotgun (WGS) entry which is preliminary data.</text>
</comment>
<evidence type="ECO:0000256" key="1">
    <source>
        <dbReference type="SAM" id="Coils"/>
    </source>
</evidence>
<name>A0A8H6UUQ3_9EURO</name>
<proteinExistence type="predicted"/>